<proteinExistence type="predicted"/>
<dbReference type="InterPro" id="IPR049489">
    <property type="entry name" value="FabD-like_helical_ins"/>
</dbReference>
<dbReference type="InterPro" id="IPR014179">
    <property type="entry name" value="PfaD-like_TIM-barrel"/>
</dbReference>
<dbReference type="Proteomes" id="UP000430634">
    <property type="component" value="Unassembled WGS sequence"/>
</dbReference>
<dbReference type="NCBIfam" id="TIGR02814">
    <property type="entry name" value="pfaD_fam"/>
    <property type="match status" value="1"/>
</dbReference>
<dbReference type="OrthoDB" id="9023404at2"/>
<dbReference type="Gene3D" id="3.20.20.70">
    <property type="entry name" value="Aldolase class I"/>
    <property type="match status" value="2"/>
</dbReference>
<dbReference type="Pfam" id="PF21607">
    <property type="entry name" value="FabD_helical_ins"/>
    <property type="match status" value="1"/>
</dbReference>
<feature type="non-terminal residue" evidence="2">
    <location>
        <position position="1"/>
    </location>
</feature>
<dbReference type="AlphaFoldDB" id="A0A6I3T3T7"/>
<dbReference type="PANTHER" id="PTHR32332">
    <property type="entry name" value="2-NITROPROPANE DIOXYGENASE"/>
    <property type="match status" value="1"/>
</dbReference>
<gene>
    <name evidence="2" type="ORF">GM672_26700</name>
</gene>
<feature type="domain" description="[Acyl-carrier-protein] S-malonyltransferase-like inserted helical" evidence="1">
    <location>
        <begin position="340"/>
        <end position="416"/>
    </location>
</feature>
<evidence type="ECO:0000313" key="3">
    <source>
        <dbReference type="Proteomes" id="UP000430634"/>
    </source>
</evidence>
<dbReference type="RefSeq" id="WP_155473544.1">
    <property type="nucleotide sequence ID" value="NZ_WNKZ01000154.1"/>
</dbReference>
<protein>
    <submittedName>
        <fullName evidence="2">PfaD family polyunsaturated fatty acid/polyketide biosynthesis protein</fullName>
    </submittedName>
</protein>
<dbReference type="Pfam" id="PF03060">
    <property type="entry name" value="NMO"/>
    <property type="match status" value="1"/>
</dbReference>
<organism evidence="2 3">
    <name type="scientific">Pseudoduganella buxea</name>
    <dbReference type="NCBI Taxonomy" id="1949069"/>
    <lineage>
        <taxon>Bacteria</taxon>
        <taxon>Pseudomonadati</taxon>
        <taxon>Pseudomonadota</taxon>
        <taxon>Betaproteobacteria</taxon>
        <taxon>Burkholderiales</taxon>
        <taxon>Oxalobacteraceae</taxon>
        <taxon>Telluria group</taxon>
        <taxon>Pseudoduganella</taxon>
    </lineage>
</organism>
<evidence type="ECO:0000313" key="2">
    <source>
        <dbReference type="EMBL" id="MTV56320.1"/>
    </source>
</evidence>
<reference evidence="2 3" key="1">
    <citation type="submission" date="2019-11" db="EMBL/GenBank/DDBJ databases">
        <title>Type strains purchased from KCTC, JCM and DSMZ.</title>
        <authorList>
            <person name="Lu H."/>
        </authorList>
    </citation>
    <scope>NUCLEOTIDE SEQUENCE [LARGE SCALE GENOMIC DNA]</scope>
    <source>
        <strain evidence="2 3">KCTC 52429</strain>
    </source>
</reference>
<sequence>APAPAALPVAPAVAQAAVAPPPRAPSGRLGTAFCAHHGVRLPYVAGSMYRGIASVPLIARMSRAGLLSFFGTGGLSPDDVRQAIAAIHAESGRSAPFGMNLLATPTRPELEQAMVELFLEHGIEYLEASAFTQVAACIVQFRFRGAGMRGGRAQAVNHVFAKVSRLELARQFLAPPAEELLQRLLLQGRLNADEVAAARRLPVCSDLCIEADSGGHTDSGVALTLLPAIRRVRDELSRTAALDDVVRLGAAGGIGTPEAIAAAFALGAQFVVAGSIHQCTPQAGTSPLAKDMLADMGIHDTAYAPAGDLFGTGARVQVVKRGTLFAARANQLYQAYRTFDGIGSLPGRTRDTIERFMGASLDDVWTLSQARLASRPAELAHLQRNEKARMARVFKWYFSRSIAAAMDGTVAEKANFQIHSGSAMGAFNAFAANTGLAGWQERHVDVLAQALMEQAEHQWRSQGGALQ</sequence>
<dbReference type="InterPro" id="IPR013785">
    <property type="entry name" value="Aldolase_TIM"/>
</dbReference>
<evidence type="ECO:0000259" key="1">
    <source>
        <dbReference type="Pfam" id="PF21607"/>
    </source>
</evidence>
<accession>A0A6I3T3T7</accession>
<dbReference type="PANTHER" id="PTHR32332:SF20">
    <property type="entry name" value="2-NITROPROPANE DIOXYGENASE-LIKE PROTEIN"/>
    <property type="match status" value="1"/>
</dbReference>
<dbReference type="EMBL" id="WNKZ01000154">
    <property type="protein sequence ID" value="MTV56320.1"/>
    <property type="molecule type" value="Genomic_DNA"/>
</dbReference>
<comment type="caution">
    <text evidence="2">The sequence shown here is derived from an EMBL/GenBank/DDBJ whole genome shotgun (WGS) entry which is preliminary data.</text>
</comment>
<dbReference type="SUPFAM" id="SSF51412">
    <property type="entry name" value="Inosine monophosphate dehydrogenase (IMPDH)"/>
    <property type="match status" value="1"/>
</dbReference>
<name>A0A6I3T3T7_9BURK</name>